<dbReference type="Proteomes" id="UP000000768">
    <property type="component" value="Chromosome 5"/>
</dbReference>
<sequence length="67" mass="7612">MKISPQCKLKIKVQKPNNGHQNIKQSSSEDINDENGQRKTQGSTQIFTGEPNEILGEATSWHFSELW</sequence>
<reference evidence="2 3" key="1">
    <citation type="journal article" date="2009" name="Nature">
        <title>The Sorghum bicolor genome and the diversification of grasses.</title>
        <authorList>
            <person name="Paterson A.H."/>
            <person name="Bowers J.E."/>
            <person name="Bruggmann R."/>
            <person name="Dubchak I."/>
            <person name="Grimwood J."/>
            <person name="Gundlach H."/>
            <person name="Haberer G."/>
            <person name="Hellsten U."/>
            <person name="Mitros T."/>
            <person name="Poliakov A."/>
            <person name="Schmutz J."/>
            <person name="Spannagl M."/>
            <person name="Tang H."/>
            <person name="Wang X."/>
            <person name="Wicker T."/>
            <person name="Bharti A.K."/>
            <person name="Chapman J."/>
            <person name="Feltus F.A."/>
            <person name="Gowik U."/>
            <person name="Grigoriev I.V."/>
            <person name="Lyons E."/>
            <person name="Maher C.A."/>
            <person name="Martis M."/>
            <person name="Narechania A."/>
            <person name="Otillar R.P."/>
            <person name="Penning B.W."/>
            <person name="Salamov A.A."/>
            <person name="Wang Y."/>
            <person name="Zhang L."/>
            <person name="Carpita N.C."/>
            <person name="Freeling M."/>
            <person name="Gingle A.R."/>
            <person name="Hash C.T."/>
            <person name="Keller B."/>
            <person name="Klein P."/>
            <person name="Kresovich S."/>
            <person name="McCann M.C."/>
            <person name="Ming R."/>
            <person name="Peterson D.G."/>
            <person name="Mehboob-ur-Rahman"/>
            <person name="Ware D."/>
            <person name="Westhoff P."/>
            <person name="Mayer K.F."/>
            <person name="Messing J."/>
            <person name="Rokhsar D.S."/>
        </authorList>
    </citation>
    <scope>NUCLEOTIDE SEQUENCE [LARGE SCALE GENOMIC DNA]</scope>
    <source>
        <strain evidence="3">cv. BTx623</strain>
    </source>
</reference>
<evidence type="ECO:0000313" key="2">
    <source>
        <dbReference type="EMBL" id="KXG28414.1"/>
    </source>
</evidence>
<feature type="compositionally biased region" description="Polar residues" evidence="1">
    <location>
        <begin position="15"/>
        <end position="29"/>
    </location>
</feature>
<name>A0A1B6PRW3_SORBI</name>
<reference evidence="3" key="2">
    <citation type="journal article" date="2018" name="Plant J.">
        <title>The Sorghum bicolor reference genome: improved assembly, gene annotations, a transcriptome atlas, and signatures of genome organization.</title>
        <authorList>
            <person name="McCormick R.F."/>
            <person name="Truong S.K."/>
            <person name="Sreedasyam A."/>
            <person name="Jenkins J."/>
            <person name="Shu S."/>
            <person name="Sims D."/>
            <person name="Kennedy M."/>
            <person name="Amirebrahimi M."/>
            <person name="Weers B.D."/>
            <person name="McKinley B."/>
            <person name="Mattison A."/>
            <person name="Morishige D.T."/>
            <person name="Grimwood J."/>
            <person name="Schmutz J."/>
            <person name="Mullet J.E."/>
        </authorList>
    </citation>
    <scope>NUCLEOTIDE SEQUENCE [LARGE SCALE GENOMIC DNA]</scope>
    <source>
        <strain evidence="3">cv. BTx623</strain>
    </source>
</reference>
<organism evidence="2 3">
    <name type="scientific">Sorghum bicolor</name>
    <name type="common">Sorghum</name>
    <name type="synonym">Sorghum vulgare</name>
    <dbReference type="NCBI Taxonomy" id="4558"/>
    <lineage>
        <taxon>Eukaryota</taxon>
        <taxon>Viridiplantae</taxon>
        <taxon>Streptophyta</taxon>
        <taxon>Embryophyta</taxon>
        <taxon>Tracheophyta</taxon>
        <taxon>Spermatophyta</taxon>
        <taxon>Magnoliopsida</taxon>
        <taxon>Liliopsida</taxon>
        <taxon>Poales</taxon>
        <taxon>Poaceae</taxon>
        <taxon>PACMAD clade</taxon>
        <taxon>Panicoideae</taxon>
        <taxon>Andropogonodae</taxon>
        <taxon>Andropogoneae</taxon>
        <taxon>Sorghinae</taxon>
        <taxon>Sorghum</taxon>
    </lineage>
</organism>
<feature type="region of interest" description="Disordered" evidence="1">
    <location>
        <begin position="1"/>
        <end position="46"/>
    </location>
</feature>
<dbReference type="Gramene" id="KXG28414">
    <property type="protein sequence ID" value="KXG28414"/>
    <property type="gene ID" value="SORBI_3005G119300"/>
</dbReference>
<evidence type="ECO:0000313" key="3">
    <source>
        <dbReference type="Proteomes" id="UP000000768"/>
    </source>
</evidence>
<proteinExistence type="predicted"/>
<dbReference type="EMBL" id="CM000764">
    <property type="protein sequence ID" value="KXG28414.1"/>
    <property type="molecule type" value="Genomic_DNA"/>
</dbReference>
<dbReference type="InParanoid" id="A0A1B6PRW3"/>
<protein>
    <submittedName>
        <fullName evidence="2">Uncharacterized protein</fullName>
    </submittedName>
</protein>
<evidence type="ECO:0000256" key="1">
    <source>
        <dbReference type="SAM" id="MobiDB-lite"/>
    </source>
</evidence>
<keyword evidence="3" id="KW-1185">Reference proteome</keyword>
<accession>A0A1B6PRW3</accession>
<dbReference type="AlphaFoldDB" id="A0A1B6PRW3"/>
<gene>
    <name evidence="2" type="ORF">SORBI_3005G119300</name>
</gene>